<name>A0ABN3IAQ6_9ACTN</name>
<dbReference type="EMBL" id="BAAARW010000001">
    <property type="protein sequence ID" value="GAA2398626.1"/>
    <property type="molecule type" value="Genomic_DNA"/>
</dbReference>
<comment type="caution">
    <text evidence="1">The sequence shown here is derived from an EMBL/GenBank/DDBJ whole genome shotgun (WGS) entry which is preliminary data.</text>
</comment>
<evidence type="ECO:0000313" key="1">
    <source>
        <dbReference type="EMBL" id="GAA2398626.1"/>
    </source>
</evidence>
<gene>
    <name evidence="1" type="ORF">GCM10010191_01720</name>
</gene>
<keyword evidence="2" id="KW-1185">Reference proteome</keyword>
<evidence type="ECO:0000313" key="2">
    <source>
        <dbReference type="Proteomes" id="UP001501231"/>
    </source>
</evidence>
<protein>
    <submittedName>
        <fullName evidence="1">Uncharacterized protein</fullName>
    </submittedName>
</protein>
<accession>A0ABN3IAQ6</accession>
<proteinExistence type="predicted"/>
<dbReference type="Proteomes" id="UP001501231">
    <property type="component" value="Unassembled WGS sequence"/>
</dbReference>
<sequence length="120" mass="13084">MDEAEVSEQIWRDELRGRGSRAGPEALVRLIEYDADPFEVEPTAVAGFLSQVVGAAPLPARPGRVAAIVSIGPRATSTCTSTVRPSYEACRAHKRIRPACTWASSILDISLTRLREMCLM</sequence>
<reference evidence="1 2" key="1">
    <citation type="journal article" date="2019" name="Int. J. Syst. Evol. Microbiol.">
        <title>The Global Catalogue of Microorganisms (GCM) 10K type strain sequencing project: providing services to taxonomists for standard genome sequencing and annotation.</title>
        <authorList>
            <consortium name="The Broad Institute Genomics Platform"/>
            <consortium name="The Broad Institute Genome Sequencing Center for Infectious Disease"/>
            <person name="Wu L."/>
            <person name="Ma J."/>
        </authorList>
    </citation>
    <scope>NUCLEOTIDE SEQUENCE [LARGE SCALE GENOMIC DNA]</scope>
    <source>
        <strain evidence="1 2">JCM 3325</strain>
    </source>
</reference>
<organism evidence="1 2">
    <name type="scientific">Actinomadura vinacea</name>
    <dbReference type="NCBI Taxonomy" id="115336"/>
    <lineage>
        <taxon>Bacteria</taxon>
        <taxon>Bacillati</taxon>
        <taxon>Actinomycetota</taxon>
        <taxon>Actinomycetes</taxon>
        <taxon>Streptosporangiales</taxon>
        <taxon>Thermomonosporaceae</taxon>
        <taxon>Actinomadura</taxon>
    </lineage>
</organism>